<keyword evidence="3" id="KW-1185">Reference proteome</keyword>
<dbReference type="Proteomes" id="UP000001037">
    <property type="component" value="Chromosome"/>
</dbReference>
<dbReference type="AlphaFoldDB" id="G0EER1"/>
<dbReference type="EMBL" id="CP002838">
    <property type="protein sequence ID" value="AEM38883.1"/>
    <property type="molecule type" value="Genomic_DNA"/>
</dbReference>
<dbReference type="HOGENOM" id="CLU_747261_0_0_2"/>
<organism evidence="2 3">
    <name type="scientific">Pyrolobus fumarii (strain DSM 11204 / 1A)</name>
    <dbReference type="NCBI Taxonomy" id="694429"/>
    <lineage>
        <taxon>Archaea</taxon>
        <taxon>Thermoproteota</taxon>
        <taxon>Thermoprotei</taxon>
        <taxon>Desulfurococcales</taxon>
        <taxon>Pyrodictiaceae</taxon>
        <taxon>Pyrolobus</taxon>
    </lineage>
</organism>
<sequence>MPLHHVATLNTLIAAEGLPPNDFSDPGNPIVLVYKVCSLSNKTIIFFNTTSGGKQPIGSCVTLNITLFRVNDSSFVVRYTFKATNFKLVKEYVLVKPYYMLFNSSGDFAGAFPFMLFDVNIVNDTIVKIYSNQIFYSVSFRCSRDECSEPLKLLQDVIRGCSKRGVTRLNKTVSIIVSKEEVYVKLRWAPLMLMYVLSKRPADKPIIVDGVRLGPERLIVFDAESASGLSASIVKAAMEKRGLKVLHCEVTKNGKLVGVVVLTPDCRISVIIVYGRHVGYYDLLTRVLVYGVYEGGPCANVLCVFPLDTQFYFDRFEMRGVEVRLVYTNLPLSSVNYVVGTDRPYRLYTLALAALWVIISSILMHLFRRW</sequence>
<accession>G0EER1</accession>
<feature type="transmembrane region" description="Helical" evidence="1">
    <location>
        <begin position="347"/>
        <end position="367"/>
    </location>
</feature>
<dbReference type="KEGG" id="pfm:Pyrfu_1015"/>
<gene>
    <name evidence="2" type="ordered locus">Pyrfu_1015</name>
</gene>
<dbReference type="STRING" id="694429.Pyrfu_1015"/>
<keyword evidence="1" id="KW-0472">Membrane</keyword>
<evidence type="ECO:0000313" key="3">
    <source>
        <dbReference type="Proteomes" id="UP000001037"/>
    </source>
</evidence>
<evidence type="ECO:0000256" key="1">
    <source>
        <dbReference type="SAM" id="Phobius"/>
    </source>
</evidence>
<protein>
    <submittedName>
        <fullName evidence="2">Uncharacterized protein</fullName>
    </submittedName>
</protein>
<reference evidence="2 3" key="1">
    <citation type="journal article" date="2011" name="Stand. Genomic Sci.">
        <title>Complete genome sequence of the hyperthermophilic chemolithoautotroph Pyrolobus fumarii type strain (1A).</title>
        <authorList>
            <person name="Anderson I."/>
            <person name="Goker M."/>
            <person name="Nolan M."/>
            <person name="Lucas S."/>
            <person name="Hammon N."/>
            <person name="Deshpande S."/>
            <person name="Cheng J.F."/>
            <person name="Tapia R."/>
            <person name="Han C."/>
            <person name="Goodwin L."/>
            <person name="Pitluck S."/>
            <person name="Huntemann M."/>
            <person name="Liolios K."/>
            <person name="Ivanova N."/>
            <person name="Pagani I."/>
            <person name="Mavromatis K."/>
            <person name="Ovchinikova G."/>
            <person name="Pati A."/>
            <person name="Chen A."/>
            <person name="Palaniappan K."/>
            <person name="Land M."/>
            <person name="Hauser L."/>
            <person name="Brambilla E.M."/>
            <person name="Huber H."/>
            <person name="Yasawong M."/>
            <person name="Rohde M."/>
            <person name="Spring S."/>
            <person name="Abt B."/>
            <person name="Sikorski J."/>
            <person name="Wirth R."/>
            <person name="Detter J.C."/>
            <person name="Woyke T."/>
            <person name="Bristow J."/>
            <person name="Eisen J.A."/>
            <person name="Markowitz V."/>
            <person name="Hugenholtz P."/>
            <person name="Kyrpides N.C."/>
            <person name="Klenk H.P."/>
            <person name="Lapidus A."/>
        </authorList>
    </citation>
    <scope>NUCLEOTIDE SEQUENCE [LARGE SCALE GENOMIC DNA]</scope>
    <source>
        <strain evidence="3">DSM 11204 / 1A</strain>
    </source>
</reference>
<proteinExistence type="predicted"/>
<evidence type="ECO:0000313" key="2">
    <source>
        <dbReference type="EMBL" id="AEM38883.1"/>
    </source>
</evidence>
<keyword evidence="1" id="KW-1133">Transmembrane helix</keyword>
<dbReference type="InParanoid" id="G0EER1"/>
<keyword evidence="1" id="KW-0812">Transmembrane</keyword>
<name>G0EER1_PYRF1</name>